<keyword evidence="9" id="KW-1185">Reference proteome</keyword>
<accession>A0A834YTT4</accession>
<name>A0A834YTT4_TETSI</name>
<feature type="domain" description="Disease resistance R13L4/SHOC-2-like LRR" evidence="7">
    <location>
        <begin position="377"/>
        <end position="698"/>
    </location>
</feature>
<dbReference type="InterPro" id="IPR032675">
    <property type="entry name" value="LRR_dom_sf"/>
</dbReference>
<dbReference type="Pfam" id="PF18052">
    <property type="entry name" value="Rx_N"/>
    <property type="match status" value="1"/>
</dbReference>
<comment type="caution">
    <text evidence="8">The sequence shown here is derived from an EMBL/GenBank/DDBJ whole genome shotgun (WGS) entry which is preliminary data.</text>
</comment>
<dbReference type="Proteomes" id="UP000655225">
    <property type="component" value="Unassembled WGS sequence"/>
</dbReference>
<evidence type="ECO:0000259" key="6">
    <source>
        <dbReference type="Pfam" id="PF18052"/>
    </source>
</evidence>
<dbReference type="InterPro" id="IPR041118">
    <property type="entry name" value="Rx_N"/>
</dbReference>
<dbReference type="PANTHER" id="PTHR36766">
    <property type="entry name" value="PLANT BROAD-SPECTRUM MILDEW RESISTANCE PROTEIN RPW8"/>
    <property type="match status" value="1"/>
</dbReference>
<evidence type="ECO:0000256" key="4">
    <source>
        <dbReference type="ARBA" id="ARBA00022840"/>
    </source>
</evidence>
<dbReference type="AlphaFoldDB" id="A0A834YTT4"/>
<dbReference type="CDD" id="cd14798">
    <property type="entry name" value="RX-CC_like"/>
    <property type="match status" value="1"/>
</dbReference>
<evidence type="ECO:0000313" key="9">
    <source>
        <dbReference type="Proteomes" id="UP000655225"/>
    </source>
</evidence>
<dbReference type="OrthoDB" id="690341at2759"/>
<gene>
    <name evidence="8" type="ORF">HHK36_020305</name>
</gene>
<dbReference type="EMBL" id="JABCRI010000014">
    <property type="protein sequence ID" value="KAF8394100.1"/>
    <property type="molecule type" value="Genomic_DNA"/>
</dbReference>
<keyword evidence="3" id="KW-0611">Plant defense</keyword>
<dbReference type="GO" id="GO:0043531">
    <property type="term" value="F:ADP binding"/>
    <property type="evidence" value="ECO:0007669"/>
    <property type="project" value="InterPro"/>
</dbReference>
<evidence type="ECO:0008006" key="10">
    <source>
        <dbReference type="Google" id="ProtNLM"/>
    </source>
</evidence>
<dbReference type="SUPFAM" id="SSF52058">
    <property type="entry name" value="L domain-like"/>
    <property type="match status" value="1"/>
</dbReference>
<proteinExistence type="predicted"/>
<dbReference type="Gene3D" id="1.20.5.4130">
    <property type="match status" value="1"/>
</dbReference>
<evidence type="ECO:0000259" key="7">
    <source>
        <dbReference type="Pfam" id="PF23598"/>
    </source>
</evidence>
<dbReference type="InterPro" id="IPR038005">
    <property type="entry name" value="RX-like_CC"/>
</dbReference>
<evidence type="ECO:0000313" key="8">
    <source>
        <dbReference type="EMBL" id="KAF8394100.1"/>
    </source>
</evidence>
<dbReference type="OMA" id="YREMSNE"/>
<dbReference type="PRINTS" id="PR00364">
    <property type="entry name" value="DISEASERSIST"/>
</dbReference>
<feature type="domain" description="NB-ARC" evidence="5">
    <location>
        <begin position="172"/>
        <end position="321"/>
    </location>
</feature>
<dbReference type="GO" id="GO:0006952">
    <property type="term" value="P:defense response"/>
    <property type="evidence" value="ECO:0007669"/>
    <property type="project" value="UniProtKB-KW"/>
</dbReference>
<dbReference type="InterPro" id="IPR055414">
    <property type="entry name" value="LRR_R13L4/SHOC2-like"/>
</dbReference>
<keyword evidence="1" id="KW-0677">Repeat</keyword>
<sequence length="763" mass="88291">MAESAVTFLLQRLTTLPEQELKRLTGVNQEVEFITKELQMIQGFLRDADAREESEKAVKAWVDQVREIAYDMEEILDEFTFLQQQFQWHGFVGSLYKTIYFVKHLKLRHNLATKIQAIKASVVEVSARRQRYGLNCLKQSSSSNSSRDSLHGLRQNALLLEEAELVGINEPRKKLIRWLVEGESRIEIVSVWSMGGSGKTTLVRKVYDHPRVKEYFKHHAWINVSESFKINELLKDLIKQLYDEIRQSVPQGVDTMDQVGLKMMVREFLQQKRYVVVLDDIWSIDAWEAIKYALPNSNCSSRIMITTRSSDIASSCKEPYGHVYNLEPLDDIKKSKEQNFGAIAVAQNTQLHEKVKHLSIHNSVGNVYVPQNKSFCHLRSLFMFGVDTLPKLYMRAFFSSFRMLRVLDLSDAPLESLPNEIVNLFHLRYLSLRRTKIKELPNSIGKLRNLETLDLGYKNFLCELPNEIFKLKQLRYLKFENIKASPISINESRDQVGIWSLVNLQVLRDINLSQGRGAARELGRLTQLRRLGIRGLRREDGVDLCRSIEKMSNLRFLDVQSNRKEVLDIQSLSSPPMLLQKFYLAGNLEKFPNWIPSLNNLERIILACCKLRDDPLEVLQTLSNLVWLRLYDAYDGEELCLKEGGFQRLETLEFFRLERLRLVRLEKGSLPRLQNIYMDGCKMLEKVPLGTECLSNLKVFSYREMSNEFVMSLNPNEQGGDYWKIAHIPTIFSLNIGNDGRTITTYLNQKDCVGGIGRGRFKL</sequence>
<keyword evidence="2" id="KW-0547">Nucleotide-binding</keyword>
<evidence type="ECO:0000256" key="3">
    <source>
        <dbReference type="ARBA" id="ARBA00022821"/>
    </source>
</evidence>
<dbReference type="InterPro" id="IPR002182">
    <property type="entry name" value="NB-ARC"/>
</dbReference>
<reference evidence="8 9" key="1">
    <citation type="submission" date="2020-04" db="EMBL/GenBank/DDBJ databases">
        <title>Plant Genome Project.</title>
        <authorList>
            <person name="Zhang R.-G."/>
        </authorList>
    </citation>
    <scope>NUCLEOTIDE SEQUENCE [LARGE SCALE GENOMIC DNA]</scope>
    <source>
        <strain evidence="8">YNK0</strain>
        <tissue evidence="8">Leaf</tissue>
    </source>
</reference>
<dbReference type="Pfam" id="PF00931">
    <property type="entry name" value="NB-ARC"/>
    <property type="match status" value="1"/>
</dbReference>
<dbReference type="FunFam" id="3.40.50.300:FF:001091">
    <property type="entry name" value="Probable disease resistance protein At1g61300"/>
    <property type="match status" value="1"/>
</dbReference>
<dbReference type="PANTHER" id="PTHR36766:SF70">
    <property type="entry name" value="DISEASE RESISTANCE PROTEIN RGA4"/>
    <property type="match status" value="1"/>
</dbReference>
<protein>
    <recommendedName>
        <fullName evidence="10">Disease resistance protein RPM1-like</fullName>
    </recommendedName>
</protein>
<dbReference type="Pfam" id="PF23598">
    <property type="entry name" value="LRR_14"/>
    <property type="match status" value="1"/>
</dbReference>
<dbReference type="GO" id="GO:0005524">
    <property type="term" value="F:ATP binding"/>
    <property type="evidence" value="ECO:0007669"/>
    <property type="project" value="UniProtKB-KW"/>
</dbReference>
<dbReference type="SUPFAM" id="SSF52540">
    <property type="entry name" value="P-loop containing nucleoside triphosphate hydrolases"/>
    <property type="match status" value="1"/>
</dbReference>
<dbReference type="InterPro" id="IPR027417">
    <property type="entry name" value="P-loop_NTPase"/>
</dbReference>
<dbReference type="Gene3D" id="3.40.50.300">
    <property type="entry name" value="P-loop containing nucleotide triphosphate hydrolases"/>
    <property type="match status" value="1"/>
</dbReference>
<keyword evidence="4" id="KW-0067">ATP-binding</keyword>
<evidence type="ECO:0000256" key="2">
    <source>
        <dbReference type="ARBA" id="ARBA00022741"/>
    </source>
</evidence>
<organism evidence="8 9">
    <name type="scientific">Tetracentron sinense</name>
    <name type="common">Spur-leaf</name>
    <dbReference type="NCBI Taxonomy" id="13715"/>
    <lineage>
        <taxon>Eukaryota</taxon>
        <taxon>Viridiplantae</taxon>
        <taxon>Streptophyta</taxon>
        <taxon>Embryophyta</taxon>
        <taxon>Tracheophyta</taxon>
        <taxon>Spermatophyta</taxon>
        <taxon>Magnoliopsida</taxon>
        <taxon>Trochodendrales</taxon>
        <taxon>Trochodendraceae</taxon>
        <taxon>Tetracentron</taxon>
    </lineage>
</organism>
<dbReference type="Gene3D" id="3.80.10.10">
    <property type="entry name" value="Ribonuclease Inhibitor"/>
    <property type="match status" value="1"/>
</dbReference>
<dbReference type="GO" id="GO:0051707">
    <property type="term" value="P:response to other organism"/>
    <property type="evidence" value="ECO:0007669"/>
    <property type="project" value="UniProtKB-ARBA"/>
</dbReference>
<feature type="domain" description="Disease resistance N-terminal" evidence="6">
    <location>
        <begin position="5"/>
        <end position="87"/>
    </location>
</feature>
<evidence type="ECO:0000259" key="5">
    <source>
        <dbReference type="Pfam" id="PF00931"/>
    </source>
</evidence>
<evidence type="ECO:0000256" key="1">
    <source>
        <dbReference type="ARBA" id="ARBA00022737"/>
    </source>
</evidence>